<feature type="compositionally biased region" description="Polar residues" evidence="3">
    <location>
        <begin position="244"/>
        <end position="272"/>
    </location>
</feature>
<dbReference type="PROSITE" id="PS50013">
    <property type="entry name" value="CHROMO_2"/>
    <property type="match status" value="1"/>
</dbReference>
<dbReference type="CDD" id="cd00024">
    <property type="entry name" value="CD_CSD"/>
    <property type="match status" value="1"/>
</dbReference>
<feature type="compositionally biased region" description="Polar residues" evidence="3">
    <location>
        <begin position="339"/>
        <end position="364"/>
    </location>
</feature>
<dbReference type="Pfam" id="PF00385">
    <property type="entry name" value="Chromo"/>
    <property type="match status" value="1"/>
</dbReference>
<dbReference type="Gene3D" id="1.10.12.10">
    <property type="entry name" value="Lyase 2-enoyl-coa Hydratase, Chain A, domain 2"/>
    <property type="match status" value="1"/>
</dbReference>
<dbReference type="PANTHER" id="PTHR43684">
    <property type="match status" value="1"/>
</dbReference>
<dbReference type="InterPro" id="IPR000953">
    <property type="entry name" value="Chromo/chromo_shadow_dom"/>
</dbReference>
<dbReference type="SMART" id="SM00298">
    <property type="entry name" value="CHROMO"/>
    <property type="match status" value="1"/>
</dbReference>
<dbReference type="InterPro" id="IPR051053">
    <property type="entry name" value="ECH/Chromodomain_protein"/>
</dbReference>
<name>A0A6A5DF68_SCHHA</name>
<evidence type="ECO:0000313" key="4">
    <source>
        <dbReference type="EMBL" id="KAH9591247.1"/>
    </source>
</evidence>
<feature type="region of interest" description="Disordered" evidence="3">
    <location>
        <begin position="199"/>
        <end position="325"/>
    </location>
</feature>
<proteinExistence type="predicted"/>
<dbReference type="AlphaFoldDB" id="A0A6A5DF68"/>
<dbReference type="InterPro" id="IPR029045">
    <property type="entry name" value="ClpP/crotonase-like_dom_sf"/>
</dbReference>
<dbReference type="Gene3D" id="2.40.50.40">
    <property type="match status" value="1"/>
</dbReference>
<dbReference type="OrthoDB" id="409763at2759"/>
<dbReference type="SUPFAM" id="SSF52096">
    <property type="entry name" value="ClpP/crotonase"/>
    <property type="match status" value="2"/>
</dbReference>
<gene>
    <name evidence="4" type="primary">CDYL2_1</name>
    <name evidence="4" type="ORF">MS3_00003602</name>
</gene>
<reference evidence="4" key="3">
    <citation type="submission" date="2021-06" db="EMBL/GenBank/DDBJ databases">
        <title>Chromosome-level genome assembly for S. haematobium.</title>
        <authorList>
            <person name="Stroehlein A.J."/>
        </authorList>
    </citation>
    <scope>NUCLEOTIDE SEQUENCE</scope>
</reference>
<dbReference type="GO" id="GO:0005634">
    <property type="term" value="C:nucleus"/>
    <property type="evidence" value="ECO:0007669"/>
    <property type="project" value="UniProtKB-SubCell"/>
</dbReference>
<feature type="compositionally biased region" description="Low complexity" evidence="3">
    <location>
        <begin position="642"/>
        <end position="661"/>
    </location>
</feature>
<reference evidence="4" key="4">
    <citation type="journal article" date="2022" name="PLoS Pathog.">
        <title>Chromosome-level genome of Schistosoma haematobium underpins genome-wide explorations of molecular variation.</title>
        <authorList>
            <person name="Stroehlein A.J."/>
            <person name="Korhonen P.K."/>
            <person name="Lee V.V."/>
            <person name="Ralph S.A."/>
            <person name="Mentink-Kane M."/>
            <person name="You H."/>
            <person name="McManus D.P."/>
            <person name="Tchuente L.T."/>
            <person name="Stothard J.R."/>
            <person name="Kaur P."/>
            <person name="Dudchenko O."/>
            <person name="Aiden E.L."/>
            <person name="Yang B."/>
            <person name="Yang H."/>
            <person name="Emery A.M."/>
            <person name="Webster B.L."/>
            <person name="Brindley P.J."/>
            <person name="Rollinson D."/>
            <person name="Chang B.C.H."/>
            <person name="Gasser R.B."/>
            <person name="Young N.D."/>
        </authorList>
    </citation>
    <scope>NUCLEOTIDE SEQUENCE</scope>
</reference>
<dbReference type="InterPro" id="IPR023779">
    <property type="entry name" value="Chromodomain_CS"/>
</dbReference>
<dbReference type="CDD" id="cd06558">
    <property type="entry name" value="crotonase-like"/>
    <property type="match status" value="1"/>
</dbReference>
<accession>A0A6A5DF68</accession>
<dbReference type="InterPro" id="IPR001753">
    <property type="entry name" value="Enoyl-CoA_hydra/iso"/>
</dbReference>
<evidence type="ECO:0000256" key="1">
    <source>
        <dbReference type="ARBA" id="ARBA00004123"/>
    </source>
</evidence>
<comment type="subcellular location">
    <subcellularLocation>
        <location evidence="1">Nucleus</location>
    </subcellularLocation>
</comment>
<comment type="caution">
    <text evidence="4">The sequence shown here is derived from an EMBL/GenBank/DDBJ whole genome shotgun (WGS) entry which is preliminary data.</text>
</comment>
<feature type="compositionally biased region" description="Polar residues" evidence="3">
    <location>
        <begin position="309"/>
        <end position="325"/>
    </location>
</feature>
<dbReference type="EMBL" id="AMPZ03000002">
    <property type="protein sequence ID" value="KAH9591247.1"/>
    <property type="molecule type" value="Genomic_DNA"/>
</dbReference>
<dbReference type="Gene3D" id="3.90.226.10">
    <property type="entry name" value="2-enoyl-CoA Hydratase, Chain A, domain 1"/>
    <property type="match status" value="1"/>
</dbReference>
<feature type="compositionally biased region" description="Polar residues" evidence="3">
    <location>
        <begin position="530"/>
        <end position="548"/>
    </location>
</feature>
<dbReference type="PROSITE" id="PS00598">
    <property type="entry name" value="CHROMO_1"/>
    <property type="match status" value="1"/>
</dbReference>
<dbReference type="InterPro" id="IPR023780">
    <property type="entry name" value="Chromo_domain"/>
</dbReference>
<feature type="region of interest" description="Disordered" evidence="3">
    <location>
        <begin position="108"/>
        <end position="144"/>
    </location>
</feature>
<dbReference type="CTD" id="24596602"/>
<reference evidence="4" key="2">
    <citation type="journal article" date="2019" name="Gigascience">
        <title>High-quality Schistosoma haematobium genome achieved by single-molecule and long-range sequencing.</title>
        <authorList>
            <person name="Stroehlein A.J."/>
            <person name="Korhonen P.K."/>
            <person name="Chong T.M."/>
            <person name="Lim Y.L."/>
            <person name="Chan K.G."/>
            <person name="Webster B."/>
            <person name="Rollinson D."/>
            <person name="Brindley P.J."/>
            <person name="Gasser R.B."/>
            <person name="Young N.D."/>
        </authorList>
    </citation>
    <scope>NUCLEOTIDE SEQUENCE</scope>
</reference>
<dbReference type="PANTHER" id="PTHR43684:SF11">
    <property type="entry name" value="CHROMO DOMAIN-CONTAINING PROTEIN"/>
    <property type="match status" value="1"/>
</dbReference>
<dbReference type="Proteomes" id="UP000471633">
    <property type="component" value="Unassembled WGS sequence"/>
</dbReference>
<keyword evidence="2" id="KW-0539">Nucleus</keyword>
<dbReference type="GO" id="GO:0003714">
    <property type="term" value="F:transcription corepressor activity"/>
    <property type="evidence" value="ECO:0007669"/>
    <property type="project" value="TreeGrafter"/>
</dbReference>
<organism evidence="4 5">
    <name type="scientific">Schistosoma haematobium</name>
    <name type="common">Blood fluke</name>
    <dbReference type="NCBI Taxonomy" id="6185"/>
    <lineage>
        <taxon>Eukaryota</taxon>
        <taxon>Metazoa</taxon>
        <taxon>Spiralia</taxon>
        <taxon>Lophotrochozoa</taxon>
        <taxon>Platyhelminthes</taxon>
        <taxon>Trematoda</taxon>
        <taxon>Digenea</taxon>
        <taxon>Strigeidida</taxon>
        <taxon>Schistosomatoidea</taxon>
        <taxon>Schistosomatidae</taxon>
        <taxon>Schistosoma</taxon>
    </lineage>
</organism>
<evidence type="ECO:0000256" key="3">
    <source>
        <dbReference type="SAM" id="MobiDB-lite"/>
    </source>
</evidence>
<keyword evidence="5" id="KW-1185">Reference proteome</keyword>
<feature type="region of interest" description="Disordered" evidence="3">
    <location>
        <begin position="494"/>
        <end position="548"/>
    </location>
</feature>
<dbReference type="GeneID" id="24596602"/>
<dbReference type="InterPro" id="IPR016197">
    <property type="entry name" value="Chromo-like_dom_sf"/>
</dbReference>
<dbReference type="Pfam" id="PF00378">
    <property type="entry name" value="ECH_1"/>
    <property type="match status" value="1"/>
</dbReference>
<dbReference type="RefSeq" id="XP_035586681.1">
    <property type="nucleotide sequence ID" value="XM_035730278.2"/>
</dbReference>
<sequence>MKQSESEEHNIYLVESIIDRRVRRGRVEYRVRWKGFPPEQDSWEPFTSLREPCLSLIQDFHIRYRQLHHGKRRYSLPLVSRSKLLKCETDEFHDMSVKLEKDSDDDLAADKSSISSTKSQPPPLPFKLGKRNTVRPTSRRSAPSSVALSSTSFFSLQPGTYSGHSSSLPSSESSVSQTPLVCDPGALLNIQTLDRSDHTVHPDNDWVPCEVSGASTGSLSSPNTIQAEDDCKVPMDRVPVAGLSKNNCGDTSQRLQKTSRSLPDQSNRNTPKSSKRKLQPNDGAGKQNDSASANQQVSQNFLKGDKNVGNFTTSDTQENSILGQTRKSVTIMLKASPTHEFQSTRSLHRSNSPNSKSLPTTASKPVSKKRVQPTSATSKPELDVDASESLPSREDQSLISDSIISKVMNIVVHLKNLRRRPVQEIVLALCQKHHSIPESLVLSSLDILVTRGHLHRVESAKGISYRSNPFVVARGDLKKPASLSAKIKAKYNGGVNGKRPKCTTSAVPEPKRPDSVESPSHSLSKIARTDPSTNVHQRSSRRSVTYGSVASEKSNTHCSCYSDINGKIYFNQSSVIVDDVQVNQDHTIHLNGGDYSMSVKSPPNILQQGTKIFIVPPASPLNETTFESQMNNLPFHRSEQPNQSSCNNLSSTSGSNLDSSSIPQTNSRRSNRQVDGYKFKSIWVKKNVQGGFTEVWLQSPGSFLKNGFTIQVLEELTIVLNRATHDTSRLIMISGTGTVFSSGIDLTTITGDLLRSAFIGPSSCDSSRSSSSSSANVFASRNSNHHKIGADNSKSHHSDNTNCSFSQTNYDSNLNSSSHRNANRVHSFFCSPNASNVGRLAAALRSFLLALVSFPKPVVVGVNGPALGLAVAILPLCDIVYISDSATFYMPYTRLGQIPEGASTYTLNSLVGMPLANELLLAGRKLSAREALQRGLASDLLFPKSFKQELLLRCRKLAENSCMSLEITKCMMKMQHRERIEYVINAECKKLLECWQTAEFRCTAMEFILNEMDDFV</sequence>
<dbReference type="InterPro" id="IPR014748">
    <property type="entry name" value="Enoyl-CoA_hydra_C"/>
</dbReference>
<dbReference type="SUPFAM" id="SSF54160">
    <property type="entry name" value="Chromo domain-like"/>
    <property type="match status" value="1"/>
</dbReference>
<feature type="region of interest" description="Disordered" evidence="3">
    <location>
        <begin position="338"/>
        <end position="395"/>
    </location>
</feature>
<reference evidence="4" key="1">
    <citation type="journal article" date="2012" name="Nat. Genet.">
        <title>Whole-genome sequence of Schistosoma haematobium.</title>
        <authorList>
            <person name="Young N.D."/>
            <person name="Jex A.R."/>
            <person name="Li B."/>
            <person name="Liu S."/>
            <person name="Yang L."/>
            <person name="Xiong Z."/>
            <person name="Li Y."/>
            <person name="Cantacessi C."/>
            <person name="Hall R.S."/>
            <person name="Xu X."/>
            <person name="Chen F."/>
            <person name="Wu X."/>
            <person name="Zerlotini A."/>
            <person name="Oliveira G."/>
            <person name="Hofmann A."/>
            <person name="Zhang G."/>
            <person name="Fang X."/>
            <person name="Kang Y."/>
            <person name="Campbell B.E."/>
            <person name="Loukas A."/>
            <person name="Ranganathan S."/>
            <person name="Rollinson D."/>
            <person name="Rinaldi G."/>
            <person name="Brindley P.J."/>
            <person name="Yang H."/>
            <person name="Wang J."/>
            <person name="Wang J."/>
            <person name="Gasser R.B."/>
        </authorList>
    </citation>
    <scope>NUCLEOTIDE SEQUENCE</scope>
</reference>
<evidence type="ECO:0000256" key="2">
    <source>
        <dbReference type="ARBA" id="ARBA00023242"/>
    </source>
</evidence>
<dbReference type="KEGG" id="shx:MS3_00003602"/>
<feature type="region of interest" description="Disordered" evidence="3">
    <location>
        <begin position="634"/>
        <end position="672"/>
    </location>
</feature>
<feature type="compositionally biased region" description="Polar residues" evidence="3">
    <location>
        <begin position="287"/>
        <end position="301"/>
    </location>
</feature>
<evidence type="ECO:0000313" key="5">
    <source>
        <dbReference type="Proteomes" id="UP000471633"/>
    </source>
</evidence>
<feature type="compositionally biased region" description="Polar residues" evidence="3">
    <location>
        <begin position="213"/>
        <end position="226"/>
    </location>
</feature>
<protein>
    <submittedName>
        <fullName evidence="4">Chromodomain Y-like protein 2</fullName>
    </submittedName>
</protein>